<protein>
    <recommendedName>
        <fullName evidence="7">Major facilitator superfamily (MFS) profile domain-containing protein</fullName>
    </recommendedName>
</protein>
<dbReference type="PROSITE" id="PS50850">
    <property type="entry name" value="MFS"/>
    <property type="match status" value="1"/>
</dbReference>
<feature type="domain" description="Major facilitator superfamily (MFS) profile" evidence="7">
    <location>
        <begin position="72"/>
        <end position="524"/>
    </location>
</feature>
<dbReference type="InterPro" id="IPR020846">
    <property type="entry name" value="MFS_dom"/>
</dbReference>
<evidence type="ECO:0000313" key="9">
    <source>
        <dbReference type="Proteomes" id="UP000594454"/>
    </source>
</evidence>
<dbReference type="Gene3D" id="1.20.1250.20">
    <property type="entry name" value="MFS general substrate transporter like domains"/>
    <property type="match status" value="1"/>
</dbReference>
<evidence type="ECO:0000256" key="6">
    <source>
        <dbReference type="SAM" id="Phobius"/>
    </source>
</evidence>
<keyword evidence="9" id="KW-1185">Reference proteome</keyword>
<dbReference type="PRINTS" id="PR00171">
    <property type="entry name" value="SUGRTRNSPORT"/>
</dbReference>
<dbReference type="SUPFAM" id="SSF103473">
    <property type="entry name" value="MFS general substrate transporter"/>
    <property type="match status" value="1"/>
</dbReference>
<dbReference type="InterPro" id="IPR005828">
    <property type="entry name" value="MFS_sugar_transport-like"/>
</dbReference>
<comment type="subcellular location">
    <subcellularLocation>
        <location evidence="1">Membrane</location>
        <topology evidence="1">Multi-pass membrane protein</topology>
    </subcellularLocation>
</comment>
<dbReference type="InterPro" id="IPR036259">
    <property type="entry name" value="MFS_trans_sf"/>
</dbReference>
<feature type="transmembrane region" description="Helical" evidence="6">
    <location>
        <begin position="429"/>
        <end position="450"/>
    </location>
</feature>
<reference evidence="8 9" key="1">
    <citation type="submission" date="2020-11" db="EMBL/GenBank/DDBJ databases">
        <authorList>
            <person name="Wallbank WR R."/>
            <person name="Pardo Diaz C."/>
            <person name="Kozak K."/>
            <person name="Martin S."/>
            <person name="Jiggins C."/>
            <person name="Moest M."/>
            <person name="Warren A I."/>
            <person name="Generalovic N T."/>
            <person name="Byers J.R.P. K."/>
            <person name="Montejo-Kovacevich G."/>
            <person name="Yen C E."/>
        </authorList>
    </citation>
    <scope>NUCLEOTIDE SEQUENCE [LARGE SCALE GENOMIC DNA]</scope>
</reference>
<dbReference type="PANTHER" id="PTHR48021">
    <property type="match status" value="1"/>
</dbReference>
<gene>
    <name evidence="8" type="ORF">HERILL_LOCUS9302</name>
</gene>
<dbReference type="FunFam" id="1.20.1250.20:FF:000249">
    <property type="entry name" value="facilitated trehalose transporter Tret1"/>
    <property type="match status" value="1"/>
</dbReference>
<evidence type="ECO:0000313" key="8">
    <source>
        <dbReference type="EMBL" id="CAD7086534.1"/>
    </source>
</evidence>
<feature type="transmembrane region" description="Helical" evidence="6">
    <location>
        <begin position="72"/>
        <end position="94"/>
    </location>
</feature>
<organism evidence="8 9">
    <name type="scientific">Hermetia illucens</name>
    <name type="common">Black soldier fly</name>
    <dbReference type="NCBI Taxonomy" id="343691"/>
    <lineage>
        <taxon>Eukaryota</taxon>
        <taxon>Metazoa</taxon>
        <taxon>Ecdysozoa</taxon>
        <taxon>Arthropoda</taxon>
        <taxon>Hexapoda</taxon>
        <taxon>Insecta</taxon>
        <taxon>Pterygota</taxon>
        <taxon>Neoptera</taxon>
        <taxon>Endopterygota</taxon>
        <taxon>Diptera</taxon>
        <taxon>Brachycera</taxon>
        <taxon>Stratiomyomorpha</taxon>
        <taxon>Stratiomyidae</taxon>
        <taxon>Hermetiinae</taxon>
        <taxon>Hermetia</taxon>
    </lineage>
</organism>
<dbReference type="Proteomes" id="UP000594454">
    <property type="component" value="Chromosome 3"/>
</dbReference>
<feature type="transmembrane region" description="Helical" evidence="6">
    <location>
        <begin position="500"/>
        <end position="520"/>
    </location>
</feature>
<keyword evidence="4 6" id="KW-0472">Membrane</keyword>
<evidence type="ECO:0000256" key="2">
    <source>
        <dbReference type="ARBA" id="ARBA00022692"/>
    </source>
</evidence>
<evidence type="ECO:0000259" key="7">
    <source>
        <dbReference type="PROSITE" id="PS50850"/>
    </source>
</evidence>
<feature type="transmembrane region" description="Helical" evidence="6">
    <location>
        <begin position="228"/>
        <end position="247"/>
    </location>
</feature>
<dbReference type="AlphaFoldDB" id="A0A7R8UT28"/>
<feature type="transmembrane region" description="Helical" evidence="6">
    <location>
        <begin position="168"/>
        <end position="189"/>
    </location>
</feature>
<keyword evidence="5" id="KW-0325">Glycoprotein</keyword>
<feature type="transmembrane region" description="Helical" evidence="6">
    <location>
        <begin position="146"/>
        <end position="162"/>
    </location>
</feature>
<feature type="transmembrane region" description="Helical" evidence="6">
    <location>
        <begin position="471"/>
        <end position="488"/>
    </location>
</feature>
<dbReference type="Pfam" id="PF00083">
    <property type="entry name" value="Sugar_tr"/>
    <property type="match status" value="1"/>
</dbReference>
<feature type="transmembrane region" description="Helical" evidence="6">
    <location>
        <begin position="371"/>
        <end position="393"/>
    </location>
</feature>
<dbReference type="EMBL" id="LR899011">
    <property type="protein sequence ID" value="CAD7086534.1"/>
    <property type="molecule type" value="Genomic_DNA"/>
</dbReference>
<feature type="transmembrane region" description="Helical" evidence="6">
    <location>
        <begin position="336"/>
        <end position="359"/>
    </location>
</feature>
<dbReference type="InParanoid" id="A0A7R8UT28"/>
<sequence>MDPLSIGSSALSLHQRYIFTMEKMLVSCDSCAAFPREDAEQQNEDAFREVIVSCRSLSNYEPSNIKSALPQAFAAVVAASFHIVIGISLAYSAIFIPQVEAEDSDLKITKQQSSWIASIIVIAVPVGCLFAGGLMEWIGRLNTIKIAAIPCCLGWIAIALAQDFYVLLLGRIITGLGCAIGTSPAIVYITEVSRPDLRGSLISTAPTIASFGMIIAYAKGAFLNWRLVSWLNIIYTILPIIAVQLFVPESPVWLVSKGRMEDAAKSLKYLYKNYPQPEHTTQTLADMHLHALQREHETKLMNRMKNSSKADFQTKGSSWRSSKYAGFLKPTGYKPLFVLFWLFLIQQYSGIYITLFYSVTFFQEVGSEIDAFTASIFVGVTRFVMSLGNAWLLKRFKRRHLVMTSSLGMAACMFVSGAFTLWLKQGVTAQYWVPVLCFLLYVCASMIGLLSIPWTMTAELFPTEIRGIGHSVAYSMANVLMFISIQSYRPISELVGGAYAVQWMFAIVSVIGFFFALIFLPETHGKKLSEIEAYFSGKSDKQKNTITNNRKNTAVANRKPKQTLETVKEAERMIKNKETV</sequence>
<dbReference type="InterPro" id="IPR050549">
    <property type="entry name" value="MFS_Trehalose_Transporter"/>
</dbReference>
<proteinExistence type="predicted"/>
<accession>A0A7R8UT28</accession>
<evidence type="ECO:0000256" key="3">
    <source>
        <dbReference type="ARBA" id="ARBA00022989"/>
    </source>
</evidence>
<dbReference type="GO" id="GO:0016020">
    <property type="term" value="C:membrane"/>
    <property type="evidence" value="ECO:0007669"/>
    <property type="project" value="UniProtKB-SubCell"/>
</dbReference>
<dbReference type="GO" id="GO:0022857">
    <property type="term" value="F:transmembrane transporter activity"/>
    <property type="evidence" value="ECO:0007669"/>
    <property type="project" value="InterPro"/>
</dbReference>
<feature type="transmembrane region" description="Helical" evidence="6">
    <location>
        <begin position="400"/>
        <end position="423"/>
    </location>
</feature>
<dbReference type="InterPro" id="IPR003663">
    <property type="entry name" value="Sugar/inositol_transpt"/>
</dbReference>
<evidence type="ECO:0000256" key="5">
    <source>
        <dbReference type="ARBA" id="ARBA00023180"/>
    </source>
</evidence>
<evidence type="ECO:0000256" key="1">
    <source>
        <dbReference type="ARBA" id="ARBA00004141"/>
    </source>
</evidence>
<keyword evidence="2 6" id="KW-0812">Transmembrane</keyword>
<feature type="transmembrane region" description="Helical" evidence="6">
    <location>
        <begin position="114"/>
        <end position="134"/>
    </location>
</feature>
<keyword evidence="3 6" id="KW-1133">Transmembrane helix</keyword>
<evidence type="ECO:0000256" key="4">
    <source>
        <dbReference type="ARBA" id="ARBA00023136"/>
    </source>
</evidence>
<name>A0A7R8UT28_HERIL</name>
<dbReference type="PANTHER" id="PTHR48021:SF24">
    <property type="entry name" value="MAJOR FACILITATOR SUPERFAMILY (MFS) PROFILE DOMAIN-CONTAINING PROTEIN"/>
    <property type="match status" value="1"/>
</dbReference>
<feature type="transmembrane region" description="Helical" evidence="6">
    <location>
        <begin position="201"/>
        <end position="222"/>
    </location>
</feature>
<dbReference type="OrthoDB" id="6612291at2759"/>